<dbReference type="InterPro" id="IPR051275">
    <property type="entry name" value="Cell_adhesion_signaling"/>
</dbReference>
<evidence type="ECO:0000256" key="4">
    <source>
        <dbReference type="ARBA" id="ARBA00023180"/>
    </source>
</evidence>
<feature type="transmembrane region" description="Helical" evidence="6">
    <location>
        <begin position="361"/>
        <end position="387"/>
    </location>
</feature>
<comment type="subcellular location">
    <subcellularLocation>
        <location evidence="1">Membrane</location>
        <topology evidence="1">Single-pass type I membrane protein</topology>
    </subcellularLocation>
</comment>
<dbReference type="SUPFAM" id="SSF48726">
    <property type="entry name" value="Immunoglobulin"/>
    <property type="match status" value="2"/>
</dbReference>
<comment type="caution">
    <text evidence="9">The sequence shown here is derived from an EMBL/GenBank/DDBJ whole genome shotgun (WGS) entry which is preliminary data.</text>
</comment>
<evidence type="ECO:0000256" key="7">
    <source>
        <dbReference type="SAM" id="SignalP"/>
    </source>
</evidence>
<keyword evidence="3" id="KW-1015">Disulfide bond</keyword>
<evidence type="ECO:0000256" key="2">
    <source>
        <dbReference type="ARBA" id="ARBA00023136"/>
    </source>
</evidence>
<evidence type="ECO:0000256" key="1">
    <source>
        <dbReference type="ARBA" id="ARBA00004479"/>
    </source>
</evidence>
<dbReference type="InterPro" id="IPR003599">
    <property type="entry name" value="Ig_sub"/>
</dbReference>
<keyword evidence="5" id="KW-0393">Immunoglobulin domain</keyword>
<dbReference type="PANTHER" id="PTHR11640">
    <property type="entry name" value="NEPHRIN"/>
    <property type="match status" value="1"/>
</dbReference>
<organism evidence="9 10">
    <name type="scientific">Holothuria leucospilota</name>
    <name type="common">Black long sea cucumber</name>
    <name type="synonym">Mertensiothuria leucospilota</name>
    <dbReference type="NCBI Taxonomy" id="206669"/>
    <lineage>
        <taxon>Eukaryota</taxon>
        <taxon>Metazoa</taxon>
        <taxon>Echinodermata</taxon>
        <taxon>Eleutherozoa</taxon>
        <taxon>Echinozoa</taxon>
        <taxon>Holothuroidea</taxon>
        <taxon>Aspidochirotacea</taxon>
        <taxon>Aspidochirotida</taxon>
        <taxon>Holothuriidae</taxon>
        <taxon>Holothuria</taxon>
    </lineage>
</organism>
<dbReference type="InterPro" id="IPR013106">
    <property type="entry name" value="Ig_V-set"/>
</dbReference>
<dbReference type="InterPro" id="IPR036179">
    <property type="entry name" value="Ig-like_dom_sf"/>
</dbReference>
<sequence>MVILAWFLTCVGSLILSRATASTLTSDGGEVQTMSTLEGERVTLSCRIDYSGTENMNAHMALWRKLDTVPVNFNENSTEQLPRQLEHRVTVVNDHKHQGRFMLIINDVSVNDSGIYQCYILRLPDLAVSVLSSVNLVVMVPPKSGYPKCKILSGVSQLSVGHPFTVKCTSRGGIPSSRLRWYLNGDPISEVGHDSVSVHRVFNTKDFNATYVCREENEALHSIRECTVTPKTSTFWIKVAQSSPIFEKDGKVRVTCGIQGNSKDSVRYDWFLNGMKVGISTTKRASDAVNVIVKETERNSYICCKVTLAGESVTNCTQLSTIMQHSPGTDRAGTDDSFEEIDYTQFLEETQDHHDGSVSPYLTIAAASSLAIVVGVVIGAAVVFVMVQGYNSNFNSRSLNLFSKTKKQRRTLSTATKPESLPSFRSQTIGPNFSLKRPTISARPLSRAWTFDTRCLTVNNILDDLSFLRSNVASISSTEGNVTDETVVNTSSSDNPNSDCYVPLRPESISSSKYEGLSSVDISVREQSYAIPPSSADESVAYEDVLSRDTDSWCSETDAGTNVSSAAFSDMEPFYHNNSVRSAHSGSILSTSNSARSSTQGRKLLKMDKVLFKEF</sequence>
<evidence type="ECO:0000256" key="5">
    <source>
        <dbReference type="ARBA" id="ARBA00023319"/>
    </source>
</evidence>
<dbReference type="AlphaFoldDB" id="A0A9Q1H1H1"/>
<evidence type="ECO:0000313" key="10">
    <source>
        <dbReference type="Proteomes" id="UP001152320"/>
    </source>
</evidence>
<dbReference type="Gene3D" id="2.60.40.10">
    <property type="entry name" value="Immunoglobulins"/>
    <property type="match status" value="2"/>
</dbReference>
<keyword evidence="7" id="KW-0732">Signal</keyword>
<keyword evidence="6" id="KW-0812">Transmembrane</keyword>
<dbReference type="InterPro" id="IPR013783">
    <property type="entry name" value="Ig-like_fold"/>
</dbReference>
<evidence type="ECO:0000256" key="3">
    <source>
        <dbReference type="ARBA" id="ARBA00023157"/>
    </source>
</evidence>
<feature type="domain" description="Ig-like" evidence="8">
    <location>
        <begin position="147"/>
        <end position="229"/>
    </location>
</feature>
<dbReference type="Proteomes" id="UP001152320">
    <property type="component" value="Chromosome 14"/>
</dbReference>
<keyword evidence="6" id="KW-1133">Transmembrane helix</keyword>
<evidence type="ECO:0000313" key="9">
    <source>
        <dbReference type="EMBL" id="KAJ8030044.1"/>
    </source>
</evidence>
<feature type="domain" description="Ig-like" evidence="8">
    <location>
        <begin position="19"/>
        <end position="129"/>
    </location>
</feature>
<dbReference type="GO" id="GO:0005911">
    <property type="term" value="C:cell-cell junction"/>
    <property type="evidence" value="ECO:0007669"/>
    <property type="project" value="TreeGrafter"/>
</dbReference>
<dbReference type="PANTHER" id="PTHR11640:SF31">
    <property type="entry name" value="IRREGULAR CHIASM C-ROUGHEST PROTEIN-RELATED"/>
    <property type="match status" value="1"/>
</dbReference>
<evidence type="ECO:0000259" key="8">
    <source>
        <dbReference type="PROSITE" id="PS50835"/>
    </source>
</evidence>
<dbReference type="SMART" id="SM00409">
    <property type="entry name" value="IG"/>
    <property type="match status" value="2"/>
</dbReference>
<dbReference type="EMBL" id="JAIZAY010000014">
    <property type="protein sequence ID" value="KAJ8030044.1"/>
    <property type="molecule type" value="Genomic_DNA"/>
</dbReference>
<dbReference type="InterPro" id="IPR007110">
    <property type="entry name" value="Ig-like_dom"/>
</dbReference>
<reference evidence="9" key="1">
    <citation type="submission" date="2021-10" db="EMBL/GenBank/DDBJ databases">
        <title>Tropical sea cucumber genome reveals ecological adaptation and Cuvierian tubules defense mechanism.</title>
        <authorList>
            <person name="Chen T."/>
        </authorList>
    </citation>
    <scope>NUCLEOTIDE SEQUENCE</scope>
    <source>
        <strain evidence="9">Nanhai2018</strain>
        <tissue evidence="9">Muscle</tissue>
    </source>
</reference>
<dbReference type="Pfam" id="PF07686">
    <property type="entry name" value="V-set"/>
    <property type="match status" value="1"/>
</dbReference>
<feature type="domain" description="Ig-like" evidence="8">
    <location>
        <begin position="230"/>
        <end position="303"/>
    </location>
</feature>
<feature type="chain" id="PRO_5040147165" evidence="7">
    <location>
        <begin position="22"/>
        <end position="615"/>
    </location>
</feature>
<keyword evidence="4" id="KW-0325">Glycoprotein</keyword>
<keyword evidence="10" id="KW-1185">Reference proteome</keyword>
<dbReference type="GO" id="GO:0005886">
    <property type="term" value="C:plasma membrane"/>
    <property type="evidence" value="ECO:0007669"/>
    <property type="project" value="TreeGrafter"/>
</dbReference>
<accession>A0A9Q1H1H1</accession>
<protein>
    <submittedName>
        <fullName evidence="9">Cell adhesion molecule 2</fullName>
    </submittedName>
</protein>
<dbReference type="PROSITE" id="PS50835">
    <property type="entry name" value="IG_LIKE"/>
    <property type="match status" value="3"/>
</dbReference>
<evidence type="ECO:0000256" key="6">
    <source>
        <dbReference type="SAM" id="Phobius"/>
    </source>
</evidence>
<dbReference type="GO" id="GO:0050839">
    <property type="term" value="F:cell adhesion molecule binding"/>
    <property type="evidence" value="ECO:0007669"/>
    <property type="project" value="TreeGrafter"/>
</dbReference>
<keyword evidence="2 6" id="KW-0472">Membrane</keyword>
<gene>
    <name evidence="9" type="ORF">HOLleu_29618</name>
</gene>
<dbReference type="OrthoDB" id="10015491at2759"/>
<feature type="signal peptide" evidence="7">
    <location>
        <begin position="1"/>
        <end position="21"/>
    </location>
</feature>
<name>A0A9Q1H1H1_HOLLE</name>
<proteinExistence type="predicted"/>
<dbReference type="GO" id="GO:0098609">
    <property type="term" value="P:cell-cell adhesion"/>
    <property type="evidence" value="ECO:0007669"/>
    <property type="project" value="TreeGrafter"/>
</dbReference>